<gene>
    <name evidence="11" type="ORF">KC729_09090</name>
</gene>
<dbReference type="Gene3D" id="1.20.1560.10">
    <property type="entry name" value="ABC transporter type 1, transmembrane domain"/>
    <property type="match status" value="2"/>
</dbReference>
<dbReference type="PANTHER" id="PTHR43394">
    <property type="entry name" value="ATP-DEPENDENT PERMEASE MDL1, MITOCHONDRIAL"/>
    <property type="match status" value="1"/>
</dbReference>
<keyword evidence="7 9" id="KW-1133">Transmembrane helix</keyword>
<reference evidence="11" key="2">
    <citation type="journal article" date="2021" name="Microbiome">
        <title>Successional dynamics and alternative stable states in a saline activated sludge microbial community over 9 years.</title>
        <authorList>
            <person name="Wang Y."/>
            <person name="Ye J."/>
            <person name="Ju F."/>
            <person name="Liu L."/>
            <person name="Boyd J.A."/>
            <person name="Deng Y."/>
            <person name="Parks D.H."/>
            <person name="Jiang X."/>
            <person name="Yin X."/>
            <person name="Woodcroft B.J."/>
            <person name="Tyson G.W."/>
            <person name="Hugenholtz P."/>
            <person name="Polz M.F."/>
            <person name="Zhang T."/>
        </authorList>
    </citation>
    <scope>NUCLEOTIDE SEQUENCE</scope>
    <source>
        <strain evidence="11">HKST-UBA01</strain>
    </source>
</reference>
<comment type="caution">
    <text evidence="11">The sequence shown here is derived from an EMBL/GenBank/DDBJ whole genome shotgun (WGS) entry which is preliminary data.</text>
</comment>
<feature type="non-terminal residue" evidence="11">
    <location>
        <position position="423"/>
    </location>
</feature>
<feature type="transmembrane region" description="Helical" evidence="9">
    <location>
        <begin position="6"/>
        <end position="25"/>
    </location>
</feature>
<dbReference type="GO" id="GO:0015421">
    <property type="term" value="F:ABC-type oligopeptide transporter activity"/>
    <property type="evidence" value="ECO:0007669"/>
    <property type="project" value="TreeGrafter"/>
</dbReference>
<dbReference type="GO" id="GO:0005524">
    <property type="term" value="F:ATP binding"/>
    <property type="evidence" value="ECO:0007669"/>
    <property type="project" value="UniProtKB-KW"/>
</dbReference>
<accession>A0A956LYF1</accession>
<dbReference type="InterPro" id="IPR017871">
    <property type="entry name" value="ABC_transporter-like_CS"/>
</dbReference>
<evidence type="ECO:0000256" key="3">
    <source>
        <dbReference type="ARBA" id="ARBA00022475"/>
    </source>
</evidence>
<evidence type="ECO:0000256" key="6">
    <source>
        <dbReference type="ARBA" id="ARBA00022840"/>
    </source>
</evidence>
<proteinExistence type="predicted"/>
<dbReference type="AlphaFoldDB" id="A0A956LYF1"/>
<evidence type="ECO:0000256" key="8">
    <source>
        <dbReference type="ARBA" id="ARBA00023136"/>
    </source>
</evidence>
<name>A0A956LYF1_UNCEI</name>
<dbReference type="SMART" id="SM00382">
    <property type="entry name" value="AAA"/>
    <property type="match status" value="1"/>
</dbReference>
<dbReference type="GO" id="GO:0016887">
    <property type="term" value="F:ATP hydrolysis activity"/>
    <property type="evidence" value="ECO:0007669"/>
    <property type="project" value="InterPro"/>
</dbReference>
<evidence type="ECO:0000256" key="2">
    <source>
        <dbReference type="ARBA" id="ARBA00022448"/>
    </source>
</evidence>
<dbReference type="Gene3D" id="3.40.50.300">
    <property type="entry name" value="P-loop containing nucleotide triphosphate hydrolases"/>
    <property type="match status" value="1"/>
</dbReference>
<dbReference type="SUPFAM" id="SSF90123">
    <property type="entry name" value="ABC transporter transmembrane region"/>
    <property type="match status" value="1"/>
</dbReference>
<evidence type="ECO:0000256" key="4">
    <source>
        <dbReference type="ARBA" id="ARBA00022692"/>
    </source>
</evidence>
<evidence type="ECO:0000256" key="7">
    <source>
        <dbReference type="ARBA" id="ARBA00022989"/>
    </source>
</evidence>
<dbReference type="InterPro" id="IPR027417">
    <property type="entry name" value="P-loop_NTPase"/>
</dbReference>
<dbReference type="PROSITE" id="PS00211">
    <property type="entry name" value="ABC_TRANSPORTER_1"/>
    <property type="match status" value="1"/>
</dbReference>
<keyword evidence="6 11" id="KW-0067">ATP-binding</keyword>
<dbReference type="InterPro" id="IPR036640">
    <property type="entry name" value="ABC1_TM_sf"/>
</dbReference>
<dbReference type="PANTHER" id="PTHR43394:SF1">
    <property type="entry name" value="ATP-BINDING CASSETTE SUB-FAMILY B MEMBER 10, MITOCHONDRIAL"/>
    <property type="match status" value="1"/>
</dbReference>
<keyword evidence="3" id="KW-1003">Cell membrane</keyword>
<dbReference type="InterPro" id="IPR039421">
    <property type="entry name" value="Type_1_exporter"/>
</dbReference>
<dbReference type="Pfam" id="PF00005">
    <property type="entry name" value="ABC_tran"/>
    <property type="match status" value="1"/>
</dbReference>
<comment type="subcellular location">
    <subcellularLocation>
        <location evidence="1">Cell membrane</location>
        <topology evidence="1">Multi-pass membrane protein</topology>
    </subcellularLocation>
</comment>
<evidence type="ECO:0000256" key="1">
    <source>
        <dbReference type="ARBA" id="ARBA00004651"/>
    </source>
</evidence>
<dbReference type="InterPro" id="IPR003439">
    <property type="entry name" value="ABC_transporter-like_ATP-bd"/>
</dbReference>
<dbReference type="GO" id="GO:0005886">
    <property type="term" value="C:plasma membrane"/>
    <property type="evidence" value="ECO:0007669"/>
    <property type="project" value="UniProtKB-SubCell"/>
</dbReference>
<keyword evidence="5" id="KW-0547">Nucleotide-binding</keyword>
<dbReference type="FunFam" id="3.40.50.300:FF:000221">
    <property type="entry name" value="Multidrug ABC transporter ATP-binding protein"/>
    <property type="match status" value="1"/>
</dbReference>
<evidence type="ECO:0000256" key="5">
    <source>
        <dbReference type="ARBA" id="ARBA00022741"/>
    </source>
</evidence>
<evidence type="ECO:0000313" key="11">
    <source>
        <dbReference type="EMBL" id="MCA9727824.1"/>
    </source>
</evidence>
<dbReference type="EMBL" id="JAGQHR010000243">
    <property type="protein sequence ID" value="MCA9727824.1"/>
    <property type="molecule type" value="Genomic_DNA"/>
</dbReference>
<reference evidence="11" key="1">
    <citation type="submission" date="2020-04" db="EMBL/GenBank/DDBJ databases">
        <authorList>
            <person name="Zhang T."/>
        </authorList>
    </citation>
    <scope>NUCLEOTIDE SEQUENCE</scope>
    <source>
        <strain evidence="11">HKST-UBA01</strain>
    </source>
</reference>
<keyword evidence="4 9" id="KW-0812">Transmembrane</keyword>
<dbReference type="PROSITE" id="PS50893">
    <property type="entry name" value="ABC_TRANSPORTER_2"/>
    <property type="match status" value="1"/>
</dbReference>
<evidence type="ECO:0000256" key="9">
    <source>
        <dbReference type="SAM" id="Phobius"/>
    </source>
</evidence>
<protein>
    <submittedName>
        <fullName evidence="11">ATP-binding cassette domain-containing protein</fullName>
    </submittedName>
</protein>
<evidence type="ECO:0000259" key="10">
    <source>
        <dbReference type="PROSITE" id="PS50893"/>
    </source>
</evidence>
<dbReference type="Proteomes" id="UP000697710">
    <property type="component" value="Unassembled WGS sequence"/>
</dbReference>
<dbReference type="SUPFAM" id="SSF52540">
    <property type="entry name" value="P-loop containing nucleoside triphosphate hydrolases"/>
    <property type="match status" value="1"/>
</dbReference>
<sequence length="423" mass="44528">MSRGELPVGTFYFFLAAVNLFMWPVRMMGRILTELGKALVAIGRIYEILAEKREQDAVAGRGDVSVADTASVVVPAVGVAPSTASAAVPGVGVAPSTASVAMPGVGVASSAASMAVPDVGDASSAAPEVVVRASVTGSVSAAAALPVAAHIALEDADGVDGRAGGEPVFRGSIEFEHVDFAHGASPVLHDVTFRVRAGETLALVGPSGSGKSTIVNLLLRFYDPDAGCVLLDDVDLGTFPRKHVRGAIAVVMQEPFLYSKTLRDNIRFGRPEARVDEIVAAAEAAHVHGSIEAFEAGYETMVGERGVMLSGGQRQRVALARALLDRPAVLVLDDALSAVDTETESLILENLRARQGQQTTILIAHRISTLMHADHILVLEHGRIVERGTHAELVAGRGLYRRLWEIQTNLEDDLARDLETATA</sequence>
<dbReference type="InterPro" id="IPR003593">
    <property type="entry name" value="AAA+_ATPase"/>
</dbReference>
<evidence type="ECO:0000313" key="12">
    <source>
        <dbReference type="Proteomes" id="UP000697710"/>
    </source>
</evidence>
<keyword evidence="2" id="KW-0813">Transport</keyword>
<feature type="domain" description="ABC transporter" evidence="10">
    <location>
        <begin position="173"/>
        <end position="406"/>
    </location>
</feature>
<organism evidence="11 12">
    <name type="scientific">Eiseniibacteriota bacterium</name>
    <dbReference type="NCBI Taxonomy" id="2212470"/>
    <lineage>
        <taxon>Bacteria</taxon>
        <taxon>Candidatus Eiseniibacteriota</taxon>
    </lineage>
</organism>
<keyword evidence="8 9" id="KW-0472">Membrane</keyword>